<dbReference type="RefSeq" id="WP_381505404.1">
    <property type="nucleotide sequence ID" value="NZ_JBHUOM010000023.1"/>
</dbReference>
<protein>
    <submittedName>
        <fullName evidence="3">Alpha/beta hydrolase</fullName>
    </submittedName>
</protein>
<evidence type="ECO:0000313" key="4">
    <source>
        <dbReference type="Proteomes" id="UP001597512"/>
    </source>
</evidence>
<feature type="domain" description="BD-FAE-like" evidence="2">
    <location>
        <begin position="69"/>
        <end position="179"/>
    </location>
</feature>
<organism evidence="3 4">
    <name type="scientific">Spirosoma flavum</name>
    <dbReference type="NCBI Taxonomy" id="2048557"/>
    <lineage>
        <taxon>Bacteria</taxon>
        <taxon>Pseudomonadati</taxon>
        <taxon>Bacteroidota</taxon>
        <taxon>Cytophagia</taxon>
        <taxon>Cytophagales</taxon>
        <taxon>Cytophagaceae</taxon>
        <taxon>Spirosoma</taxon>
    </lineage>
</organism>
<name>A0ABW6AR58_9BACT</name>
<reference evidence="4" key="1">
    <citation type="journal article" date="2019" name="Int. J. Syst. Evol. Microbiol.">
        <title>The Global Catalogue of Microorganisms (GCM) 10K type strain sequencing project: providing services to taxonomists for standard genome sequencing and annotation.</title>
        <authorList>
            <consortium name="The Broad Institute Genomics Platform"/>
            <consortium name="The Broad Institute Genome Sequencing Center for Infectious Disease"/>
            <person name="Wu L."/>
            <person name="Ma J."/>
        </authorList>
    </citation>
    <scope>NUCLEOTIDE SEQUENCE [LARGE SCALE GENOMIC DNA]</scope>
    <source>
        <strain evidence="4">KCTC 52490</strain>
    </source>
</reference>
<dbReference type="PANTHER" id="PTHR48081">
    <property type="entry name" value="AB HYDROLASE SUPERFAMILY PROTEIN C4A8.06C"/>
    <property type="match status" value="1"/>
</dbReference>
<dbReference type="GO" id="GO:0016787">
    <property type="term" value="F:hydrolase activity"/>
    <property type="evidence" value="ECO:0007669"/>
    <property type="project" value="UniProtKB-KW"/>
</dbReference>
<evidence type="ECO:0000256" key="1">
    <source>
        <dbReference type="ARBA" id="ARBA00022801"/>
    </source>
</evidence>
<proteinExistence type="predicted"/>
<dbReference type="Pfam" id="PF20434">
    <property type="entry name" value="BD-FAE"/>
    <property type="match status" value="1"/>
</dbReference>
<dbReference type="PANTHER" id="PTHR48081:SF6">
    <property type="entry name" value="PEPTIDASE S9 PROLYL OLIGOPEPTIDASE CATALYTIC DOMAIN-CONTAINING PROTEIN"/>
    <property type="match status" value="1"/>
</dbReference>
<dbReference type="SUPFAM" id="SSF53474">
    <property type="entry name" value="alpha/beta-Hydrolases"/>
    <property type="match status" value="1"/>
</dbReference>
<dbReference type="InterPro" id="IPR050300">
    <property type="entry name" value="GDXG_lipolytic_enzyme"/>
</dbReference>
<gene>
    <name evidence="3" type="ORF">ACFS25_22290</name>
</gene>
<comment type="caution">
    <text evidence="3">The sequence shown here is derived from an EMBL/GenBank/DDBJ whole genome shotgun (WGS) entry which is preliminary data.</text>
</comment>
<keyword evidence="1 3" id="KW-0378">Hydrolase</keyword>
<accession>A0ABW6AR58</accession>
<evidence type="ECO:0000259" key="2">
    <source>
        <dbReference type="Pfam" id="PF20434"/>
    </source>
</evidence>
<keyword evidence="4" id="KW-1185">Reference proteome</keyword>
<dbReference type="InterPro" id="IPR029058">
    <property type="entry name" value="AB_hydrolase_fold"/>
</dbReference>
<dbReference type="Proteomes" id="UP001597512">
    <property type="component" value="Unassembled WGS sequence"/>
</dbReference>
<dbReference type="InterPro" id="IPR049492">
    <property type="entry name" value="BD-FAE-like_dom"/>
</dbReference>
<dbReference type="Gene3D" id="3.40.50.1820">
    <property type="entry name" value="alpha/beta hydrolase"/>
    <property type="match status" value="1"/>
</dbReference>
<dbReference type="EMBL" id="JBHUOM010000023">
    <property type="protein sequence ID" value="MFD2936529.1"/>
    <property type="molecule type" value="Genomic_DNA"/>
</dbReference>
<evidence type="ECO:0000313" key="3">
    <source>
        <dbReference type="EMBL" id="MFD2936529.1"/>
    </source>
</evidence>
<sequence length="291" mass="31741">MLPKISHVVGQLVLYSFVGLMPNLSLAQTTPTEIPLWSGGAPGFENRRNEPAQAKDYWIRNIHNPSITVYLPPKEKATGAAVIICPGGGHRELVFNAEGQQPAAFLNSIGVAAFVLKYRLSRETGSPYSLDKHPREDAYRAMRLVRSRAKEFGIDPNRLGMLGFSAGGEVVAMVAYAPGKGLPDAPDPIDRLDGKPNFQMLIYPGPYGIPDTVPADAPPAFLLAANDDPCCSGPVVSLIQKYRMANVPVEAHLYTQGKHGFNMGDRSKLNSIKTWPQRLADWMADTNLLHP</sequence>